<dbReference type="SUPFAM" id="SSF53335">
    <property type="entry name" value="S-adenosyl-L-methionine-dependent methyltransferases"/>
    <property type="match status" value="1"/>
</dbReference>
<dbReference type="GO" id="GO:0008168">
    <property type="term" value="F:methyltransferase activity"/>
    <property type="evidence" value="ECO:0007669"/>
    <property type="project" value="UniProtKB-KW"/>
</dbReference>
<reference evidence="2 3" key="1">
    <citation type="submission" date="2023-06" db="EMBL/GenBank/DDBJ databases">
        <authorList>
            <person name="Ye Y.-Q."/>
            <person name="Du Z.-J."/>
        </authorList>
    </citation>
    <scope>NUCLEOTIDE SEQUENCE [LARGE SCALE GENOMIC DNA]</scope>
    <source>
        <strain evidence="2 3">SDUM287046</strain>
    </source>
</reference>
<protein>
    <submittedName>
        <fullName evidence="2">Class I SAM-dependent methyltransferase</fullName>
        <ecNumber evidence="2">2.1.1.-</ecNumber>
    </submittedName>
</protein>
<keyword evidence="2" id="KW-0489">Methyltransferase</keyword>
<organism evidence="2 3">
    <name type="scientific">Aequorivita aurantiaca</name>
    <dbReference type="NCBI Taxonomy" id="3053356"/>
    <lineage>
        <taxon>Bacteria</taxon>
        <taxon>Pseudomonadati</taxon>
        <taxon>Bacteroidota</taxon>
        <taxon>Flavobacteriia</taxon>
        <taxon>Flavobacteriales</taxon>
        <taxon>Flavobacteriaceae</taxon>
        <taxon>Aequorivita</taxon>
    </lineage>
</organism>
<gene>
    <name evidence="2" type="ORF">QRD02_01715</name>
</gene>
<dbReference type="PANTHER" id="PTHR43861:SF3">
    <property type="entry name" value="PUTATIVE (AFU_ORTHOLOGUE AFUA_2G14390)-RELATED"/>
    <property type="match status" value="1"/>
</dbReference>
<comment type="caution">
    <text evidence="2">The sequence shown here is derived from an EMBL/GenBank/DDBJ whole genome shotgun (WGS) entry which is preliminary data.</text>
</comment>
<dbReference type="CDD" id="cd02440">
    <property type="entry name" value="AdoMet_MTases"/>
    <property type="match status" value="1"/>
</dbReference>
<dbReference type="Proteomes" id="UP001244787">
    <property type="component" value="Unassembled WGS sequence"/>
</dbReference>
<dbReference type="Gene3D" id="3.40.50.150">
    <property type="entry name" value="Vaccinia Virus protein VP39"/>
    <property type="match status" value="1"/>
</dbReference>
<dbReference type="RefSeq" id="WP_290253162.1">
    <property type="nucleotide sequence ID" value="NZ_JAUGQQ010000001.1"/>
</dbReference>
<accession>A0ABT8DEQ8</accession>
<evidence type="ECO:0000313" key="3">
    <source>
        <dbReference type="Proteomes" id="UP001244787"/>
    </source>
</evidence>
<keyword evidence="1 2" id="KW-0808">Transferase</keyword>
<dbReference type="Pfam" id="PF13489">
    <property type="entry name" value="Methyltransf_23"/>
    <property type="match status" value="1"/>
</dbReference>
<evidence type="ECO:0000256" key="1">
    <source>
        <dbReference type="ARBA" id="ARBA00022679"/>
    </source>
</evidence>
<dbReference type="EMBL" id="JAUGQQ010000001">
    <property type="protein sequence ID" value="MDN3723084.1"/>
    <property type="molecule type" value="Genomic_DNA"/>
</dbReference>
<dbReference type="InterPro" id="IPR029063">
    <property type="entry name" value="SAM-dependent_MTases_sf"/>
</dbReference>
<evidence type="ECO:0000313" key="2">
    <source>
        <dbReference type="EMBL" id="MDN3723084.1"/>
    </source>
</evidence>
<name>A0ABT8DEQ8_9FLAO</name>
<dbReference type="EC" id="2.1.1.-" evidence="2"/>
<proteinExistence type="predicted"/>
<keyword evidence="3" id="KW-1185">Reference proteome</keyword>
<dbReference type="GO" id="GO:0032259">
    <property type="term" value="P:methylation"/>
    <property type="evidence" value="ECO:0007669"/>
    <property type="project" value="UniProtKB-KW"/>
</dbReference>
<dbReference type="PANTHER" id="PTHR43861">
    <property type="entry name" value="TRANS-ACONITATE 2-METHYLTRANSFERASE-RELATED"/>
    <property type="match status" value="1"/>
</dbReference>
<sequence>MKNSETFITTKDYLISKKSFDLVYNANLEMLRTNPQPNTDELYKYYESSEYISHTDERRDFFSRIYQVVKQWSLHKKTNLIYELNGSAGDLLDIGAGTGEFLKSAEEKGWKVFGVEPNEGAKKRAINKGLDLKSSINEFEGKRFDVVTLWHVLEHIPNLEDTISQLTHLVKTDGTLIIAVPNYRSFDAKYYGKFWAAYDVPRHLWHFSKKSIEKLFQPAFILKEIKPMIFDSFYVSLLSEKYRTGKKFSVKGIWIGLLSNLKGIFTKEFSSHIYCFKKGDN</sequence>